<proteinExistence type="predicted"/>
<dbReference type="SUPFAM" id="SSF160904">
    <property type="entry name" value="Jann2411-like"/>
    <property type="match status" value="1"/>
</dbReference>
<dbReference type="InterPro" id="IPR023286">
    <property type="entry name" value="ABATE_dom_sf"/>
</dbReference>
<organism evidence="2 3">
    <name type="scientific">Saccharopolyspora cebuensis</name>
    <dbReference type="NCBI Taxonomy" id="418759"/>
    <lineage>
        <taxon>Bacteria</taxon>
        <taxon>Bacillati</taxon>
        <taxon>Actinomycetota</taxon>
        <taxon>Actinomycetes</taxon>
        <taxon>Pseudonocardiales</taxon>
        <taxon>Pseudonocardiaceae</taxon>
        <taxon>Saccharopolyspora</taxon>
    </lineage>
</organism>
<dbReference type="Pfam" id="PF11706">
    <property type="entry name" value="zf-CGNR"/>
    <property type="match status" value="1"/>
</dbReference>
<dbReference type="InterPro" id="IPR010852">
    <property type="entry name" value="ABATE"/>
</dbReference>
<keyword evidence="3" id="KW-1185">Reference proteome</keyword>
<dbReference type="InterPro" id="IPR021005">
    <property type="entry name" value="Znf_CGNR"/>
</dbReference>
<dbReference type="PANTHER" id="PTHR35525:SF3">
    <property type="entry name" value="BLL6575 PROTEIN"/>
    <property type="match status" value="1"/>
</dbReference>
<dbReference type="Pfam" id="PF07336">
    <property type="entry name" value="ABATE"/>
    <property type="match status" value="1"/>
</dbReference>
<evidence type="ECO:0000259" key="1">
    <source>
        <dbReference type="Pfam" id="PF11706"/>
    </source>
</evidence>
<dbReference type="EMBL" id="JBGEHV010000037">
    <property type="protein sequence ID" value="MEY8041473.1"/>
    <property type="molecule type" value="Genomic_DNA"/>
</dbReference>
<evidence type="ECO:0000313" key="3">
    <source>
        <dbReference type="Proteomes" id="UP001564626"/>
    </source>
</evidence>
<gene>
    <name evidence="2" type="ORF">AB8O55_18875</name>
</gene>
<feature type="domain" description="Zinc finger CGNR" evidence="1">
    <location>
        <begin position="132"/>
        <end position="175"/>
    </location>
</feature>
<evidence type="ECO:0000313" key="2">
    <source>
        <dbReference type="EMBL" id="MEY8041473.1"/>
    </source>
</evidence>
<sequence length="188" mass="20857">MGCVNSRAVAPQVDGPGVLGLDVERDVELVLAFLNTRDVDRGTDVLSDPEQWRRWCANRRIGEAPEVRTVHAYRDAMRAAVADGALSEVVVDRPWAVEVELRHGVPVLVGTDALGEVLAAATGLVRTGHWSRIKICPADDCLWAFYDRSRNRSRTWCSMRICGNREKARSWRERHTAETPAVQVAPGS</sequence>
<name>A0ABV4CK65_9PSEU</name>
<accession>A0ABV4CK65</accession>
<protein>
    <submittedName>
        <fullName evidence="2">CGNR zinc finger domain-containing protein</fullName>
    </submittedName>
</protein>
<dbReference type="Gene3D" id="1.10.3300.10">
    <property type="entry name" value="Jann2411-like domain"/>
    <property type="match status" value="1"/>
</dbReference>
<comment type="caution">
    <text evidence="2">The sequence shown here is derived from an EMBL/GenBank/DDBJ whole genome shotgun (WGS) entry which is preliminary data.</text>
</comment>
<reference evidence="2 3" key="1">
    <citation type="submission" date="2024-08" db="EMBL/GenBank/DDBJ databases">
        <title>Genome mining of Saccharopolyspora cebuensis PGLac3 from Nigerian medicinal plant.</title>
        <authorList>
            <person name="Ezeobiora C.E."/>
            <person name="Igbokwe N.H."/>
            <person name="Amin D.H."/>
            <person name="Mendie U.E."/>
        </authorList>
    </citation>
    <scope>NUCLEOTIDE SEQUENCE [LARGE SCALE GENOMIC DNA]</scope>
    <source>
        <strain evidence="2 3">PGLac3</strain>
    </source>
</reference>
<dbReference type="PANTHER" id="PTHR35525">
    <property type="entry name" value="BLL6575 PROTEIN"/>
    <property type="match status" value="1"/>
</dbReference>
<dbReference type="Proteomes" id="UP001564626">
    <property type="component" value="Unassembled WGS sequence"/>
</dbReference>